<dbReference type="InterPro" id="IPR025345">
    <property type="entry name" value="DUF4249"/>
</dbReference>
<evidence type="ECO:0000313" key="1">
    <source>
        <dbReference type="EMBL" id="MFD0994040.1"/>
    </source>
</evidence>
<dbReference type="RefSeq" id="WP_386108914.1">
    <property type="nucleotide sequence ID" value="NZ_JBHTJR010000054.1"/>
</dbReference>
<dbReference type="EMBL" id="JBHTJR010000054">
    <property type="protein sequence ID" value="MFD0994040.1"/>
    <property type="molecule type" value="Genomic_DNA"/>
</dbReference>
<protein>
    <submittedName>
        <fullName evidence="1">DUF4249 domain-containing protein</fullName>
    </submittedName>
</protein>
<name>A0ABW3JW65_9FLAO</name>
<proteinExistence type="predicted"/>
<accession>A0ABW3JW65</accession>
<reference evidence="2" key="1">
    <citation type="journal article" date="2019" name="Int. J. Syst. Evol. Microbiol.">
        <title>The Global Catalogue of Microorganisms (GCM) 10K type strain sequencing project: providing services to taxonomists for standard genome sequencing and annotation.</title>
        <authorList>
            <consortium name="The Broad Institute Genomics Platform"/>
            <consortium name="The Broad Institute Genome Sequencing Center for Infectious Disease"/>
            <person name="Wu L."/>
            <person name="Ma J."/>
        </authorList>
    </citation>
    <scope>NUCLEOTIDE SEQUENCE [LARGE SCALE GENOMIC DNA]</scope>
    <source>
        <strain evidence="2">CCUG 60527</strain>
    </source>
</reference>
<dbReference type="Pfam" id="PF14054">
    <property type="entry name" value="DUF4249"/>
    <property type="match status" value="1"/>
</dbReference>
<dbReference type="Proteomes" id="UP001597062">
    <property type="component" value="Unassembled WGS sequence"/>
</dbReference>
<sequence>MKISKILLIITAITFVKCIEPFEPESSTFEDLLVVEARLTNENKHHEIKLSRTYQIDTVKTNPETDAIIYIRDTNDNDYIFEEITDGNYRSVNQFSAEPDLSYQLVIITDNNKTYKSDFQNLPPTVTLNNINYDVSTNNFDEQVVNIYANSNNPNNNAYFYSYEYEETYKIIPPFWSPYKLDVTNPASPQIILKDYDDQICYKTQKSNSIIQIETKSLSNDQVSNFIIRSISINDFILTNRYSILVKQFVRNERAYLFFEKLNIFSESESVFTENQVGFINGNIKNIDNNEKVIGFFEASSVTEKRIFFNKEDINEYDIPFIYDCATISPLIYDPYSREYEVALAIERGYLFYEETTSTWDNGPFILVPEVCGDCRALGTTERPSFWID</sequence>
<evidence type="ECO:0000313" key="2">
    <source>
        <dbReference type="Proteomes" id="UP001597062"/>
    </source>
</evidence>
<gene>
    <name evidence="1" type="ORF">ACFQ1U_12560</name>
</gene>
<keyword evidence="2" id="KW-1185">Reference proteome</keyword>
<comment type="caution">
    <text evidence="1">The sequence shown here is derived from an EMBL/GenBank/DDBJ whole genome shotgun (WGS) entry which is preliminary data.</text>
</comment>
<organism evidence="1 2">
    <name type="scientific">Tenacibaculum geojense</name>
    <dbReference type="NCBI Taxonomy" id="915352"/>
    <lineage>
        <taxon>Bacteria</taxon>
        <taxon>Pseudomonadati</taxon>
        <taxon>Bacteroidota</taxon>
        <taxon>Flavobacteriia</taxon>
        <taxon>Flavobacteriales</taxon>
        <taxon>Flavobacteriaceae</taxon>
        <taxon>Tenacibaculum</taxon>
    </lineage>
</organism>